<protein>
    <recommendedName>
        <fullName evidence="2">Thioredoxin domain-containing protein</fullName>
    </recommendedName>
</protein>
<accession>A0A2N0VIP8</accession>
<keyword evidence="4" id="KW-1185">Reference proteome</keyword>
<dbReference type="Gene3D" id="3.40.30.10">
    <property type="entry name" value="Glutaredoxin"/>
    <property type="match status" value="1"/>
</dbReference>
<evidence type="ECO:0000313" key="3">
    <source>
        <dbReference type="EMBL" id="PKD44044.1"/>
    </source>
</evidence>
<dbReference type="AlphaFoldDB" id="A0A2N0VIP8"/>
<dbReference type="EMBL" id="PISP01000001">
    <property type="protein sequence ID" value="PKD44044.1"/>
    <property type="molecule type" value="Genomic_DNA"/>
</dbReference>
<dbReference type="RefSeq" id="WP_101071287.1">
    <property type="nucleotide sequence ID" value="NZ_PISP01000001.1"/>
</dbReference>
<comment type="caution">
    <text evidence="3">The sequence shown here is derived from an EMBL/GenBank/DDBJ whole genome shotgun (WGS) entry which is preliminary data.</text>
</comment>
<sequence>MRSYKISLLPLILIIQLIAGCSNSENGTSTNVSVSITGAENSPLPITGVQVIDVNDEWLAAPEQSVTAKNGSPVEVEISNMEPHILKFAAPGHRPVYTFLNAGFESAEINVELSPSAPTPDLNPAVRGNFNNFDGRSAIAMEQNSDGLWEATIDTDLDTVRYIISGVHLLEKVPGTDGEIVINESARGFDQNFLTEIIKPDGKESVTVTFDPSVYKAELGEYSLSISGNEELEGIARLYSRSIDEFLNRLKENQLQLAAGNRPPLEHDYSDYLSDIQDIEQLYSTPTISLAAELVKYRFSRELGSSEIGNINLFEKLEADSPLWMLSYEAVSDMSNKYSFEETESYLSSIAEKSPFELLKGEALYQLVQEYHDRENEEKWHAAFFELVSKYPDHYTVSYAYENYAPEQPISEGQSLPFDEFDRLDGSGTFNLHELEEDYLLLDFWATWCGPCIASMPKLHELQEQYSDSSFTIVSISLDDEAEFVQSFRNEWDMPWVHGIESRSSAKVTEMGVSGVPYYILLGPDRNVLNHDQAELKSNQLAEIIESYLK</sequence>
<dbReference type="SUPFAM" id="SSF52833">
    <property type="entry name" value="Thioredoxin-like"/>
    <property type="match status" value="1"/>
</dbReference>
<feature type="chain" id="PRO_5014774214" description="Thioredoxin domain-containing protein" evidence="1">
    <location>
        <begin position="20"/>
        <end position="550"/>
    </location>
</feature>
<gene>
    <name evidence="3" type="ORF">CWD77_00770</name>
</gene>
<reference evidence="3 4" key="1">
    <citation type="submission" date="2017-11" db="EMBL/GenBank/DDBJ databases">
        <title>Rhodohalobacter 15182 sp. nov., isolated from a salt lake.</title>
        <authorList>
            <person name="Han S."/>
        </authorList>
    </citation>
    <scope>NUCLEOTIDE SEQUENCE [LARGE SCALE GENOMIC DNA]</scope>
    <source>
        <strain evidence="3 4">15182</strain>
    </source>
</reference>
<evidence type="ECO:0000259" key="2">
    <source>
        <dbReference type="PROSITE" id="PS51352"/>
    </source>
</evidence>
<proteinExistence type="predicted"/>
<dbReference type="PROSITE" id="PS51257">
    <property type="entry name" value="PROKAR_LIPOPROTEIN"/>
    <property type="match status" value="1"/>
</dbReference>
<dbReference type="PANTHER" id="PTHR42852">
    <property type="entry name" value="THIOL:DISULFIDE INTERCHANGE PROTEIN DSBE"/>
    <property type="match status" value="1"/>
</dbReference>
<keyword evidence="1" id="KW-0732">Signal</keyword>
<dbReference type="Pfam" id="PF13905">
    <property type="entry name" value="Thioredoxin_8"/>
    <property type="match status" value="1"/>
</dbReference>
<feature type="signal peptide" evidence="1">
    <location>
        <begin position="1"/>
        <end position="19"/>
    </location>
</feature>
<dbReference type="PANTHER" id="PTHR42852:SF13">
    <property type="entry name" value="PROTEIN DIPZ"/>
    <property type="match status" value="1"/>
</dbReference>
<dbReference type="InterPro" id="IPR050553">
    <property type="entry name" value="Thioredoxin_ResA/DsbE_sf"/>
</dbReference>
<dbReference type="OrthoDB" id="6399635at2"/>
<dbReference type="InterPro" id="IPR012336">
    <property type="entry name" value="Thioredoxin-like_fold"/>
</dbReference>
<dbReference type="InterPro" id="IPR036249">
    <property type="entry name" value="Thioredoxin-like_sf"/>
</dbReference>
<feature type="domain" description="Thioredoxin" evidence="2">
    <location>
        <begin position="410"/>
        <end position="550"/>
    </location>
</feature>
<evidence type="ECO:0000256" key="1">
    <source>
        <dbReference type="SAM" id="SignalP"/>
    </source>
</evidence>
<organism evidence="3 4">
    <name type="scientific">Rhodohalobacter barkolensis</name>
    <dbReference type="NCBI Taxonomy" id="2053187"/>
    <lineage>
        <taxon>Bacteria</taxon>
        <taxon>Pseudomonadati</taxon>
        <taxon>Balneolota</taxon>
        <taxon>Balneolia</taxon>
        <taxon>Balneolales</taxon>
        <taxon>Balneolaceae</taxon>
        <taxon>Rhodohalobacter</taxon>
    </lineage>
</organism>
<dbReference type="Proteomes" id="UP000233398">
    <property type="component" value="Unassembled WGS sequence"/>
</dbReference>
<name>A0A2N0VIP8_9BACT</name>
<dbReference type="CDD" id="cd02966">
    <property type="entry name" value="TlpA_like_family"/>
    <property type="match status" value="1"/>
</dbReference>
<dbReference type="PROSITE" id="PS51352">
    <property type="entry name" value="THIOREDOXIN_2"/>
    <property type="match status" value="1"/>
</dbReference>
<evidence type="ECO:0000313" key="4">
    <source>
        <dbReference type="Proteomes" id="UP000233398"/>
    </source>
</evidence>
<dbReference type="InterPro" id="IPR013766">
    <property type="entry name" value="Thioredoxin_domain"/>
</dbReference>